<evidence type="ECO:0000313" key="1">
    <source>
        <dbReference type="EMBL" id="MPN00730.1"/>
    </source>
</evidence>
<sequence>MSLPTSYMTGSFSKISTYFDTMLTAKAPDKFTIKFMSDLGFTSSNDRQFVNVLKAIGFLDDTGTPTTRYFNFLDQSKSKLMVAEGIKEAYADLFNLNTAAQKLTKAEVEGKFKTLTSGSKENSTVSYMASTFINLCAYADWSQPSMDIPATTEQTPAPEIIKKEKHSDTLKSSNQPLSSTNIASQGMFDLNYNIHIHLPATRDEGVYDALFASLAKHIPLK</sequence>
<proteinExistence type="predicted"/>
<evidence type="ECO:0008006" key="2">
    <source>
        <dbReference type="Google" id="ProtNLM"/>
    </source>
</evidence>
<dbReference type="AlphaFoldDB" id="A0A645EHD6"/>
<comment type="caution">
    <text evidence="1">The sequence shown here is derived from an EMBL/GenBank/DDBJ whole genome shotgun (WGS) entry which is preliminary data.</text>
</comment>
<protein>
    <recommendedName>
        <fullName evidence="2">DUF5343 domain-containing protein</fullName>
    </recommendedName>
</protein>
<organism evidence="1">
    <name type="scientific">bioreactor metagenome</name>
    <dbReference type="NCBI Taxonomy" id="1076179"/>
    <lineage>
        <taxon>unclassified sequences</taxon>
        <taxon>metagenomes</taxon>
        <taxon>ecological metagenomes</taxon>
    </lineage>
</organism>
<gene>
    <name evidence="1" type="ORF">SDC9_147926</name>
</gene>
<dbReference type="InterPro" id="IPR035235">
    <property type="entry name" value="DUF5343"/>
</dbReference>
<dbReference type="EMBL" id="VSSQ01046764">
    <property type="protein sequence ID" value="MPN00730.1"/>
    <property type="molecule type" value="Genomic_DNA"/>
</dbReference>
<name>A0A645EHD6_9ZZZZ</name>
<accession>A0A645EHD6</accession>
<dbReference type="Pfam" id="PF17278">
    <property type="entry name" value="DUF5343"/>
    <property type="match status" value="1"/>
</dbReference>
<reference evidence="1" key="1">
    <citation type="submission" date="2019-08" db="EMBL/GenBank/DDBJ databases">
        <authorList>
            <person name="Kucharzyk K."/>
            <person name="Murdoch R.W."/>
            <person name="Higgins S."/>
            <person name="Loffler F."/>
        </authorList>
    </citation>
    <scope>NUCLEOTIDE SEQUENCE</scope>
</reference>